<evidence type="ECO:0000313" key="5">
    <source>
        <dbReference type="Proteomes" id="UP000184310"/>
    </source>
</evidence>
<evidence type="ECO:0000259" key="3">
    <source>
        <dbReference type="Pfam" id="PF00857"/>
    </source>
</evidence>
<evidence type="ECO:0000256" key="1">
    <source>
        <dbReference type="ARBA" id="ARBA00006336"/>
    </source>
</evidence>
<keyword evidence="2" id="KW-0378">Hydrolase</keyword>
<reference evidence="4 5" key="1">
    <citation type="submission" date="2016-11" db="EMBL/GenBank/DDBJ databases">
        <authorList>
            <person name="Jaros S."/>
            <person name="Januszkiewicz K."/>
            <person name="Wedrychowicz H."/>
        </authorList>
    </citation>
    <scope>NUCLEOTIDE SEQUENCE [LARGE SCALE GENOMIC DNA]</scope>
    <source>
        <strain evidence="4 5">DSM 21758</strain>
    </source>
</reference>
<dbReference type="Gene3D" id="3.40.50.850">
    <property type="entry name" value="Isochorismatase-like"/>
    <property type="match status" value="1"/>
</dbReference>
<dbReference type="Proteomes" id="UP000184310">
    <property type="component" value="Unassembled WGS sequence"/>
</dbReference>
<dbReference type="Pfam" id="PF00857">
    <property type="entry name" value="Isochorismatase"/>
    <property type="match status" value="1"/>
</dbReference>
<dbReference type="STRING" id="1121302.SAMN02745163_03970"/>
<feature type="domain" description="Isochorismatase-like" evidence="3">
    <location>
        <begin position="44"/>
        <end position="213"/>
    </location>
</feature>
<dbReference type="InterPro" id="IPR036380">
    <property type="entry name" value="Isochorismatase-like_sf"/>
</dbReference>
<dbReference type="PANTHER" id="PTHR43540">
    <property type="entry name" value="PEROXYUREIDOACRYLATE/UREIDOACRYLATE AMIDOHYDROLASE-RELATED"/>
    <property type="match status" value="1"/>
</dbReference>
<dbReference type="RefSeq" id="WP_072992270.1">
    <property type="nucleotide sequence ID" value="NZ_FQZB01000019.1"/>
</dbReference>
<dbReference type="InterPro" id="IPR050272">
    <property type="entry name" value="Isochorismatase-like_hydrls"/>
</dbReference>
<accession>A0A1M6T6S0</accession>
<dbReference type="InterPro" id="IPR000868">
    <property type="entry name" value="Isochorismatase-like_dom"/>
</dbReference>
<proteinExistence type="inferred from homology"/>
<gene>
    <name evidence="4" type="ORF">SAMN02745163_03970</name>
</gene>
<dbReference type="SUPFAM" id="SSF52499">
    <property type="entry name" value="Isochorismatase-like hydrolases"/>
    <property type="match status" value="1"/>
</dbReference>
<dbReference type="OrthoDB" id="257098at2"/>
<dbReference type="PANTHER" id="PTHR43540:SF6">
    <property type="entry name" value="ISOCHORISMATASE-LIKE DOMAIN-CONTAINING PROTEIN"/>
    <property type="match status" value="1"/>
</dbReference>
<dbReference type="CDD" id="cd00431">
    <property type="entry name" value="cysteine_hydrolases"/>
    <property type="match status" value="1"/>
</dbReference>
<sequence length="218" mass="24351">MLTFLSLLLILIVVAIGSLILKIISISLPTNGEKIPKYSNEKKALIIIDVQEDFTGTTATTPFPYKNSIELINNINSLINKAEKKNIPVIYIKHELETTSFNKTLLKGKVLKGNIGTSFDSRLKIISNNIFTKNIGDSFSNPELDKFLRFNEISKLYVCGLDASGCVRLSSLGARNRDYKVIAIKDAIVTLKEDNIDEIFNNYSSKGIDVIEMNNLIF</sequence>
<name>A0A1M6T6S0_9CLOT</name>
<dbReference type="AlphaFoldDB" id="A0A1M6T6S0"/>
<protein>
    <submittedName>
        <fullName evidence="4">Nicotinamidase-related amidase</fullName>
    </submittedName>
</protein>
<evidence type="ECO:0000256" key="2">
    <source>
        <dbReference type="ARBA" id="ARBA00022801"/>
    </source>
</evidence>
<keyword evidence="5" id="KW-1185">Reference proteome</keyword>
<dbReference type="GO" id="GO:0016787">
    <property type="term" value="F:hydrolase activity"/>
    <property type="evidence" value="ECO:0007669"/>
    <property type="project" value="UniProtKB-KW"/>
</dbReference>
<evidence type="ECO:0000313" key="4">
    <source>
        <dbReference type="EMBL" id="SHK52701.1"/>
    </source>
</evidence>
<comment type="similarity">
    <text evidence="1">Belongs to the isochorismatase family.</text>
</comment>
<dbReference type="EMBL" id="FQZB01000019">
    <property type="protein sequence ID" value="SHK52701.1"/>
    <property type="molecule type" value="Genomic_DNA"/>
</dbReference>
<organism evidence="4 5">
    <name type="scientific">Clostridium cavendishii DSM 21758</name>
    <dbReference type="NCBI Taxonomy" id="1121302"/>
    <lineage>
        <taxon>Bacteria</taxon>
        <taxon>Bacillati</taxon>
        <taxon>Bacillota</taxon>
        <taxon>Clostridia</taxon>
        <taxon>Eubacteriales</taxon>
        <taxon>Clostridiaceae</taxon>
        <taxon>Clostridium</taxon>
    </lineage>
</organism>